<name>A0A2U8HFQ7_9RHOB</name>
<dbReference type="Proteomes" id="UP000244915">
    <property type="component" value="Chromosome 1"/>
</dbReference>
<dbReference type="RefSeq" id="WP_108967375.1">
    <property type="nucleotide sequence ID" value="NZ_CP022189.1"/>
</dbReference>
<dbReference type="OrthoDB" id="7772846at2"/>
<evidence type="ECO:0000313" key="2">
    <source>
        <dbReference type="Proteomes" id="UP000244915"/>
    </source>
</evidence>
<dbReference type="KEGG" id="ypac:CEW88_12895"/>
<sequence length="128" mass="13927">MSDYRLTKTRFREGVWHGLLSGPPGSQPEISVTLDAAPLRGVTLSEMGRRGQWALEVQVPLEAVGDGVRTFLITEAASGALLESFTLIAGEAMAEDIRVEMSLLRAELDMLKRAFRRHCTEAEGPAAS</sequence>
<evidence type="ECO:0000313" key="1">
    <source>
        <dbReference type="EMBL" id="AWI84500.1"/>
    </source>
</evidence>
<dbReference type="AlphaFoldDB" id="A0A2U8HFQ7"/>
<dbReference type="EMBL" id="CP022189">
    <property type="protein sequence ID" value="AWI84500.1"/>
    <property type="molecule type" value="Genomic_DNA"/>
</dbReference>
<organism evidence="1 2">
    <name type="scientific">Alloyangia pacifica</name>
    <dbReference type="NCBI Taxonomy" id="311180"/>
    <lineage>
        <taxon>Bacteria</taxon>
        <taxon>Pseudomonadati</taxon>
        <taxon>Pseudomonadota</taxon>
        <taxon>Alphaproteobacteria</taxon>
        <taxon>Rhodobacterales</taxon>
        <taxon>Roseobacteraceae</taxon>
        <taxon>Alloyangia</taxon>
    </lineage>
</organism>
<accession>A0A2U8HFQ7</accession>
<reference evidence="1 2" key="1">
    <citation type="submission" date="2017-06" db="EMBL/GenBank/DDBJ databases">
        <title>Yangia sp. YSBP01 complete genome sequence.</title>
        <authorList>
            <person name="Woo J.-H."/>
            <person name="Kim H.-S."/>
        </authorList>
    </citation>
    <scope>NUCLEOTIDE SEQUENCE [LARGE SCALE GENOMIC DNA]</scope>
    <source>
        <strain evidence="1 2">YSBP01</strain>
    </source>
</reference>
<proteinExistence type="predicted"/>
<gene>
    <name evidence="1" type="ORF">CEW88_12895</name>
</gene>
<protein>
    <submittedName>
        <fullName evidence="1">Uncharacterized protein</fullName>
    </submittedName>
</protein>